<gene>
    <name evidence="1" type="ORF">FRZ06_15935</name>
</gene>
<protein>
    <submittedName>
        <fullName evidence="1">MFS transporter</fullName>
    </submittedName>
</protein>
<organism evidence="1 2">
    <name type="scientific">Anoxybacterium hadale</name>
    <dbReference type="NCBI Taxonomy" id="3408580"/>
    <lineage>
        <taxon>Bacteria</taxon>
        <taxon>Bacillati</taxon>
        <taxon>Bacillota</taxon>
        <taxon>Clostridia</taxon>
        <taxon>Peptostreptococcales</taxon>
        <taxon>Anaerovoracaceae</taxon>
        <taxon>Anoxybacterium</taxon>
    </lineage>
</organism>
<reference evidence="1" key="1">
    <citation type="submission" date="2019-08" db="EMBL/GenBank/DDBJ databases">
        <title>Genome sequence of Clostridiales bacterium MT110.</title>
        <authorList>
            <person name="Cao J."/>
        </authorList>
    </citation>
    <scope>NUCLEOTIDE SEQUENCE</scope>
    <source>
        <strain evidence="1">MT110</strain>
    </source>
</reference>
<dbReference type="Proteomes" id="UP000594014">
    <property type="component" value="Chromosome"/>
</dbReference>
<dbReference type="EMBL" id="CP042469">
    <property type="protein sequence ID" value="QOX64727.1"/>
    <property type="molecule type" value="Genomic_DNA"/>
</dbReference>
<accession>A0ACD1ADW5</accession>
<evidence type="ECO:0000313" key="1">
    <source>
        <dbReference type="EMBL" id="QOX64727.1"/>
    </source>
</evidence>
<sequence>MSKEKLSTGKVWGFSVGTLGEYFVYYLFYTYFLYYLTDYVLIPAAVAGTIMSIAMIWDAFTDPVVGYINDISKNPKGRRRPMMLKSYLPFIITFALCFINPGLEGMSLYVYFCVVCLAFWLCFTMEQVPFYGLLPEIAQDDDDRMRLRAAMGFIGNAGNLAVSIVPLALSAVIAMGVSEMAAWSAVMGILGVIGGCGFLVTYFVTKGMETPLDKVVRPSENIFKTYLKIIRLKGYMSVVVVYILCTIDLCLMFASILYVADGKLGLNAGMQSVVVACYTFSGALFIPLVTPMNRKWGSYLSLQITMGIGSVLFLICGLIGVNSAGVMIFHGLVTGGTFALATAFTYGLLYQIIDVACLKTEEQVEGSVISFATLGYKLGAAISAATLGLALTIIGYDGASDMNAEVLGRIDSLLTIMPAVLLILCVVILKFLYPIRESLYRTIVEAKEKKALGEAYSVEGFQHLM</sequence>
<evidence type="ECO:0000313" key="2">
    <source>
        <dbReference type="Proteomes" id="UP000594014"/>
    </source>
</evidence>
<proteinExistence type="predicted"/>
<keyword evidence="2" id="KW-1185">Reference proteome</keyword>
<name>A0ACD1ADW5_9FIRM</name>